<dbReference type="RefSeq" id="XP_032817233.1">
    <property type="nucleotide sequence ID" value="XM_032961342.1"/>
</dbReference>
<dbReference type="RefSeq" id="XP_032817231.1">
    <property type="nucleotide sequence ID" value="XM_032961340.1"/>
</dbReference>
<name>A0AAJ7TIL4_PETMA</name>
<gene>
    <name evidence="4 5 6 7 8 9 10" type="primary">C26H8orf33</name>
</gene>
<evidence type="ECO:0000313" key="9">
    <source>
        <dbReference type="RefSeq" id="XP_032817233.1"/>
    </source>
</evidence>
<evidence type="ECO:0000313" key="5">
    <source>
        <dbReference type="RefSeq" id="XP_032817228.1"/>
    </source>
</evidence>
<dbReference type="KEGG" id="pmrn:116946285"/>
<reference evidence="4 5" key="1">
    <citation type="submission" date="2025-04" db="UniProtKB">
        <authorList>
            <consortium name="RefSeq"/>
        </authorList>
    </citation>
    <scope>IDENTIFICATION</scope>
    <source>
        <tissue evidence="4 5">Sperm</tissue>
    </source>
</reference>
<protein>
    <submittedName>
        <fullName evidence="4 5">UPF0488 protein C8orf33 homolog</fullName>
    </submittedName>
</protein>
<evidence type="ECO:0000313" key="7">
    <source>
        <dbReference type="RefSeq" id="XP_032817231.1"/>
    </source>
</evidence>
<dbReference type="PANTHER" id="PTHR13602:SF2">
    <property type="entry name" value="UPF0488 PROTEIN C8ORF33"/>
    <property type="match status" value="1"/>
</dbReference>
<keyword evidence="3" id="KW-1185">Reference proteome</keyword>
<dbReference type="RefSeq" id="XP_032817228.1">
    <property type="nucleotide sequence ID" value="XM_032961337.1"/>
</dbReference>
<dbReference type="RefSeq" id="XP_032817229.1">
    <property type="nucleotide sequence ID" value="XM_032961338.1"/>
</dbReference>
<feature type="region of interest" description="Disordered" evidence="2">
    <location>
        <begin position="1"/>
        <end position="124"/>
    </location>
</feature>
<dbReference type="Pfam" id="PF15393">
    <property type="entry name" value="DUF4615"/>
    <property type="match status" value="1"/>
</dbReference>
<dbReference type="Proteomes" id="UP001318040">
    <property type="component" value="Chromosome 26"/>
</dbReference>
<evidence type="ECO:0000313" key="10">
    <source>
        <dbReference type="RefSeq" id="XP_032817234.1"/>
    </source>
</evidence>
<dbReference type="PANTHER" id="PTHR13602">
    <property type="entry name" value="UPF0488 PROTEIN C8ORF33"/>
    <property type="match status" value="1"/>
</dbReference>
<evidence type="ECO:0000313" key="6">
    <source>
        <dbReference type="RefSeq" id="XP_032817229.1"/>
    </source>
</evidence>
<accession>A0AAJ7TIL4</accession>
<feature type="compositionally biased region" description="Low complexity" evidence="2">
    <location>
        <begin position="9"/>
        <end position="22"/>
    </location>
</feature>
<dbReference type="RefSeq" id="XP_032817234.1">
    <property type="nucleotide sequence ID" value="XM_032961343.1"/>
</dbReference>
<dbReference type="CTD" id="116946285"/>
<proteinExistence type="inferred from homology"/>
<sequence length="306" mass="31859">MSAQPDPTQPATSSTATAAAPSVPGQAAESTVLIGGGEGGGEEGREAPAVGPEEDVRPSDVDSGSGLTKSQLKRQRKKQKQATKGSAPAAAEKADVKDAGGHSGSSPALPVAKMERAPVQQPPSSQFELELDWCREQLQLGLHTRKASPKQAEEAARALRVLSSSKAPAVKKRQVMQAVFGDYRKKMASDRARHIRSMETAMKTMKLVPVPAKPNSVFYKACVSKEGRKRLHSVGENASAGNAPASTGATAEASATPVEVLSDAWPASFGAPSASTAAAIAATTCPNGFRCAAREFKFNFFDASES</sequence>
<dbReference type="RefSeq" id="XP_032817232.1">
    <property type="nucleotide sequence ID" value="XM_032961341.1"/>
</dbReference>
<evidence type="ECO:0000313" key="3">
    <source>
        <dbReference type="Proteomes" id="UP001318040"/>
    </source>
</evidence>
<dbReference type="InterPro" id="IPR029274">
    <property type="entry name" value="DUF4615"/>
</dbReference>
<evidence type="ECO:0000313" key="4">
    <source>
        <dbReference type="RefSeq" id="XP_032817227.1"/>
    </source>
</evidence>
<evidence type="ECO:0000256" key="2">
    <source>
        <dbReference type="SAM" id="MobiDB-lite"/>
    </source>
</evidence>
<comment type="similarity">
    <text evidence="1">Belongs to the UPF0488 family.</text>
</comment>
<evidence type="ECO:0000256" key="1">
    <source>
        <dbReference type="ARBA" id="ARBA00005707"/>
    </source>
</evidence>
<evidence type="ECO:0000313" key="8">
    <source>
        <dbReference type="RefSeq" id="XP_032817232.1"/>
    </source>
</evidence>
<feature type="compositionally biased region" description="Basic residues" evidence="2">
    <location>
        <begin position="71"/>
        <end position="81"/>
    </location>
</feature>
<dbReference type="RefSeq" id="XP_032817227.1">
    <property type="nucleotide sequence ID" value="XM_032961336.1"/>
</dbReference>
<organism evidence="3 8">
    <name type="scientific">Petromyzon marinus</name>
    <name type="common">Sea lamprey</name>
    <dbReference type="NCBI Taxonomy" id="7757"/>
    <lineage>
        <taxon>Eukaryota</taxon>
        <taxon>Metazoa</taxon>
        <taxon>Chordata</taxon>
        <taxon>Craniata</taxon>
        <taxon>Vertebrata</taxon>
        <taxon>Cyclostomata</taxon>
        <taxon>Hyperoartia</taxon>
        <taxon>Petromyzontiformes</taxon>
        <taxon>Petromyzontidae</taxon>
        <taxon>Petromyzon</taxon>
    </lineage>
</organism>
<dbReference type="AlphaFoldDB" id="A0AAJ7TIL4"/>